<name>A0A928TTR3_UNCKA</name>
<keyword evidence="1" id="KW-0812">Transmembrane</keyword>
<gene>
    <name evidence="2" type="ORF">HS096_04590</name>
</gene>
<proteinExistence type="predicted"/>
<evidence type="ECO:0000256" key="1">
    <source>
        <dbReference type="SAM" id="Phobius"/>
    </source>
</evidence>
<feature type="transmembrane region" description="Helical" evidence="1">
    <location>
        <begin position="40"/>
        <end position="59"/>
    </location>
</feature>
<keyword evidence="1" id="KW-1133">Transmembrane helix</keyword>
<feature type="transmembrane region" description="Helical" evidence="1">
    <location>
        <begin position="7"/>
        <end position="28"/>
    </location>
</feature>
<dbReference type="Proteomes" id="UP000710385">
    <property type="component" value="Unassembled WGS sequence"/>
</dbReference>
<evidence type="ECO:0000313" key="2">
    <source>
        <dbReference type="EMBL" id="MBE7525633.1"/>
    </source>
</evidence>
<dbReference type="AlphaFoldDB" id="A0A928TTR3"/>
<accession>A0A928TTR3</accession>
<sequence>MARSPRLEWISVIYLVLFVLAILSPSLVRNDYFGLPEDRIEELLIFLFGIAGLATFSLYERVMERRERERDEALSDRDKARKELVSSYEYIGAINRQIDALKKLANETAVSLVEADRIKKGIFQSLAAGAAALMRADHCELRVVALDKLRTLKEFRLETADPLRVSNRDLLTVHEHERSHCFVRGEDGREILVVPSDRKDSTCKTFMLLSTSVDTVPEVDPGLLKVYANQAEVLYRVLASKGSRIREEDRSESELLAAEA</sequence>
<protein>
    <submittedName>
        <fullName evidence="2">Uncharacterized protein</fullName>
    </submittedName>
</protein>
<dbReference type="EMBL" id="JABTTY010000001">
    <property type="protein sequence ID" value="MBE7525633.1"/>
    <property type="molecule type" value="Genomic_DNA"/>
</dbReference>
<organism evidence="2 3">
    <name type="scientific">candidate division WWE3 bacterium</name>
    <dbReference type="NCBI Taxonomy" id="2053526"/>
    <lineage>
        <taxon>Bacteria</taxon>
        <taxon>Katanobacteria</taxon>
    </lineage>
</organism>
<evidence type="ECO:0000313" key="3">
    <source>
        <dbReference type="Proteomes" id="UP000710385"/>
    </source>
</evidence>
<reference evidence="2" key="1">
    <citation type="submission" date="2020-05" db="EMBL/GenBank/DDBJ databases">
        <title>High-Quality Genomes of Partial-Nitritation/Anammox System by Hierarchical Clustering Based Hybrid Assembly.</title>
        <authorList>
            <person name="Liu L."/>
            <person name="Wang Y."/>
            <person name="Che Y."/>
            <person name="Chen Y."/>
            <person name="Xia Y."/>
            <person name="Luo R."/>
            <person name="Cheng S.H."/>
            <person name="Zheng C."/>
            <person name="Zhang T."/>
        </authorList>
    </citation>
    <scope>NUCLEOTIDE SEQUENCE</scope>
    <source>
        <strain evidence="2">H1_PAT1</strain>
    </source>
</reference>
<keyword evidence="1" id="KW-0472">Membrane</keyword>
<comment type="caution">
    <text evidence="2">The sequence shown here is derived from an EMBL/GenBank/DDBJ whole genome shotgun (WGS) entry which is preliminary data.</text>
</comment>